<evidence type="ECO:0000313" key="2">
    <source>
        <dbReference type="EMBL" id="KAE9962821.1"/>
    </source>
</evidence>
<dbReference type="AlphaFoldDB" id="A0A8H3U2R3"/>
<evidence type="ECO:0000313" key="3">
    <source>
        <dbReference type="Proteomes" id="UP000433883"/>
    </source>
</evidence>
<name>A0A8H3U2R3_VENIN</name>
<feature type="compositionally biased region" description="Basic and acidic residues" evidence="1">
    <location>
        <begin position="366"/>
        <end position="387"/>
    </location>
</feature>
<reference evidence="2 3" key="1">
    <citation type="submission" date="2019-11" db="EMBL/GenBank/DDBJ databases">
        <title>Venturia inaequalis Genome Resource.</title>
        <authorList>
            <person name="Lichtner F.J."/>
        </authorList>
    </citation>
    <scope>NUCLEOTIDE SEQUENCE [LARGE SCALE GENOMIC DNA]</scope>
    <source>
        <strain evidence="2">Bline_iso_100314</strain>
    </source>
</reference>
<feature type="compositionally biased region" description="Polar residues" evidence="1">
    <location>
        <begin position="500"/>
        <end position="509"/>
    </location>
</feature>
<feature type="region of interest" description="Disordered" evidence="1">
    <location>
        <begin position="366"/>
        <end position="509"/>
    </location>
</feature>
<evidence type="ECO:0000256" key="1">
    <source>
        <dbReference type="SAM" id="MobiDB-lite"/>
    </source>
</evidence>
<gene>
    <name evidence="2" type="ORF">BLS_009978</name>
</gene>
<protein>
    <submittedName>
        <fullName evidence="2">Uncharacterized protein</fullName>
    </submittedName>
</protein>
<comment type="caution">
    <text evidence="2">The sequence shown here is derived from an EMBL/GenBank/DDBJ whole genome shotgun (WGS) entry which is preliminary data.</text>
</comment>
<dbReference type="EMBL" id="WNWQ01000959">
    <property type="protein sequence ID" value="KAE9962821.1"/>
    <property type="molecule type" value="Genomic_DNA"/>
</dbReference>
<accession>A0A8H3U2R3</accession>
<feature type="compositionally biased region" description="Polar residues" evidence="1">
    <location>
        <begin position="388"/>
        <end position="397"/>
    </location>
</feature>
<dbReference type="Proteomes" id="UP000433883">
    <property type="component" value="Unassembled WGS sequence"/>
</dbReference>
<proteinExistence type="predicted"/>
<feature type="compositionally biased region" description="Polar residues" evidence="1">
    <location>
        <begin position="419"/>
        <end position="428"/>
    </location>
</feature>
<sequence length="509" mass="57026">MLDSNLPTYYFKPSADKNRPYEASLLFTQFDSEPEAKYTLLQPDPAAPIAKNCYATALFDAHISEILFGEVLVKPEWTQPSISQEEIRKNGGIPPRPQPVIPSSFAVQLYSPEQQIEVTEKSGSWGSTPSYTFSMPQYTFRTPSSSVLDRAGNDPAVDPATPQINFLWKRDGKKDMQCYLTGKSTDKGKKKKGGKEPDIQIAMFSGMRDLTIYEPNLHRVEMEDYKGLEVVLLLSATVIRDVYCGLKKDCFNVGEAPRKNSSGVVIRRKPSTAVLLSNGNGPSLPSRPQDQHLANVSASSRLHLQKTTSGPPPPDPRAEWEIEAETARLRKQNEAEKRQIEAHRRELLKRDEEEAKRVQKLLEAEDKERRRRQVEVDRETERLRRQYGDQSNMMTSRPSKRQSFPGPAERPQQPARPIRNQQRSQSRPAASGPYLQPHDGAAPFASQSSFFHGSSAPPPIFSRPRPTASQSGFFHGSGALQPAPPQSKPKKSFFGLRGLSESSVQKLSR</sequence>
<organism evidence="2 3">
    <name type="scientific">Venturia inaequalis</name>
    <name type="common">Apple scab fungus</name>
    <dbReference type="NCBI Taxonomy" id="5025"/>
    <lineage>
        <taxon>Eukaryota</taxon>
        <taxon>Fungi</taxon>
        <taxon>Dikarya</taxon>
        <taxon>Ascomycota</taxon>
        <taxon>Pezizomycotina</taxon>
        <taxon>Dothideomycetes</taxon>
        <taxon>Pleosporomycetidae</taxon>
        <taxon>Venturiales</taxon>
        <taxon>Venturiaceae</taxon>
        <taxon>Venturia</taxon>
    </lineage>
</organism>